<dbReference type="AlphaFoldDB" id="A0A943TC42"/>
<feature type="transmembrane region" description="Helical" evidence="2">
    <location>
        <begin position="115"/>
        <end position="148"/>
    </location>
</feature>
<proteinExistence type="predicted"/>
<evidence type="ECO:0000256" key="1">
    <source>
        <dbReference type="SAM" id="MobiDB-lite"/>
    </source>
</evidence>
<reference evidence="3" key="1">
    <citation type="submission" date="2021-02" db="EMBL/GenBank/DDBJ databases">
        <title>Infant gut strain persistence is associated with maternal origin, phylogeny, and functional potential including surface adhesion and iron acquisition.</title>
        <authorList>
            <person name="Lou Y.C."/>
        </authorList>
    </citation>
    <scope>NUCLEOTIDE SEQUENCE</scope>
    <source>
        <strain evidence="3">L1_008_092G1_dasL1_008_092G1_concoct_16</strain>
    </source>
</reference>
<feature type="transmembrane region" description="Helical" evidence="2">
    <location>
        <begin position="254"/>
        <end position="272"/>
    </location>
</feature>
<dbReference type="RefSeq" id="WP_303953507.1">
    <property type="nucleotide sequence ID" value="NZ_JAGZXI010000011.1"/>
</dbReference>
<feature type="transmembrane region" description="Helical" evidence="2">
    <location>
        <begin position="160"/>
        <end position="180"/>
    </location>
</feature>
<keyword evidence="2" id="KW-0812">Transmembrane</keyword>
<comment type="caution">
    <text evidence="3">The sequence shown here is derived from an EMBL/GenBank/DDBJ whole genome shotgun (WGS) entry which is preliminary data.</text>
</comment>
<keyword evidence="2" id="KW-0472">Membrane</keyword>
<keyword evidence="2" id="KW-1133">Transmembrane helix</keyword>
<sequence length="322" mass="34351">MAGNPLINSMTKKQGQGDPRFGRFGAGGQAQQGQQVYGQQAYGQAQYGQPQYGQQAYGQAQYGQPQYGQQAYGQAQYGQPQYTDYSAPTYSEPTYSEPIPAGQRLTMNDVLVKTAINLGLVVVGAVVAWYVPMLMLLGLLGGLVLGLVNSFKQKVSPILVMAYALMEGMMLGGLSALVNLRYPGTAIQAVLATIVVAGVTLALFTNGKIRTTPKLNKIFMIGALSYLGYGLVSMLTAGIFGFSLNSMSIGGIPLGLPIALIAVAMATYSLLIDYTTTAEAVDAGLPQSESWRLAFGLTASLVWLYVEILRVLMYLASIFSND</sequence>
<evidence type="ECO:0000313" key="4">
    <source>
        <dbReference type="Proteomes" id="UP000739069"/>
    </source>
</evidence>
<organism evidence="3 4">
    <name type="scientific">Rothia mucilaginosa</name>
    <dbReference type="NCBI Taxonomy" id="43675"/>
    <lineage>
        <taxon>Bacteria</taxon>
        <taxon>Bacillati</taxon>
        <taxon>Actinomycetota</taxon>
        <taxon>Actinomycetes</taxon>
        <taxon>Micrococcales</taxon>
        <taxon>Micrococcaceae</taxon>
        <taxon>Rothia</taxon>
    </lineage>
</organism>
<dbReference type="Proteomes" id="UP000739069">
    <property type="component" value="Unassembled WGS sequence"/>
</dbReference>
<name>A0A943TC42_9MICC</name>
<evidence type="ECO:0000256" key="2">
    <source>
        <dbReference type="SAM" id="Phobius"/>
    </source>
</evidence>
<evidence type="ECO:0000313" key="3">
    <source>
        <dbReference type="EMBL" id="MBS6635508.1"/>
    </source>
</evidence>
<protein>
    <submittedName>
        <fullName evidence="3">Bax inhibitor-1/YccA family protein</fullName>
    </submittedName>
</protein>
<feature type="transmembrane region" description="Helical" evidence="2">
    <location>
        <begin position="293"/>
        <end position="316"/>
    </location>
</feature>
<feature type="transmembrane region" description="Helical" evidence="2">
    <location>
        <begin position="186"/>
        <end position="206"/>
    </location>
</feature>
<dbReference type="PANTHER" id="PTHR41282">
    <property type="entry name" value="CONSERVED TRANSMEMBRANE PROTEIN-RELATED"/>
    <property type="match status" value="1"/>
</dbReference>
<gene>
    <name evidence="3" type="ORF">KH265_07675</name>
</gene>
<feature type="region of interest" description="Disordered" evidence="1">
    <location>
        <begin position="1"/>
        <end position="29"/>
    </location>
</feature>
<dbReference type="Pfam" id="PF12811">
    <property type="entry name" value="BaxI_1"/>
    <property type="match status" value="1"/>
</dbReference>
<dbReference type="EMBL" id="JAGZXI010000011">
    <property type="protein sequence ID" value="MBS6635508.1"/>
    <property type="molecule type" value="Genomic_DNA"/>
</dbReference>
<feature type="transmembrane region" description="Helical" evidence="2">
    <location>
        <begin position="218"/>
        <end position="242"/>
    </location>
</feature>
<feature type="compositionally biased region" description="Polar residues" evidence="1">
    <location>
        <begin position="1"/>
        <end position="14"/>
    </location>
</feature>
<dbReference type="InterPro" id="IPR010539">
    <property type="entry name" value="BaxI_1-like"/>
</dbReference>
<accession>A0A943TC42</accession>
<dbReference type="PANTHER" id="PTHR41282:SF1">
    <property type="entry name" value="CONSERVED TRANSMEMBRANE PROTEIN-RELATED"/>
    <property type="match status" value="1"/>
</dbReference>